<protein>
    <submittedName>
        <fullName evidence="3 4">Alpha carbonic anhydrase 8-like</fullName>
    </submittedName>
</protein>
<reference evidence="3 4" key="1">
    <citation type="submission" date="2025-04" db="UniProtKB">
        <authorList>
            <consortium name="RefSeq"/>
        </authorList>
    </citation>
    <scope>IDENTIFICATION</scope>
    <source>
        <tissue evidence="3 4">Whole body</tissue>
    </source>
</reference>
<dbReference type="Proteomes" id="UP000504618">
    <property type="component" value="Unplaced"/>
</dbReference>
<sequence length="154" mass="16580">MAHHPATSTKPDETRPRLTNVESTNIDLSTVLGRPSTAPPAPAPAPVNNPPAVTSSPPLPTTSPATPPEPATARIPTPPPPQPAPADVRPLRAEGSQLPPPIPVQVEPGHLIWVPHFHAHVSRQHKMRSRGKRWHIRFNATGTVRAIREIKPKA</sequence>
<evidence type="ECO:0000313" key="2">
    <source>
        <dbReference type="Proteomes" id="UP000504618"/>
    </source>
</evidence>
<proteinExistence type="predicted"/>
<dbReference type="RefSeq" id="XP_024872276.1">
    <property type="nucleotide sequence ID" value="XM_025016508.1"/>
</dbReference>
<feature type="compositionally biased region" description="Pro residues" evidence="1">
    <location>
        <begin position="37"/>
        <end position="49"/>
    </location>
</feature>
<dbReference type="AlphaFoldDB" id="A0A6J1QJ57"/>
<accession>A0A6J1QJ57</accession>
<evidence type="ECO:0000313" key="3">
    <source>
        <dbReference type="RefSeq" id="XP_024872276.1"/>
    </source>
</evidence>
<dbReference type="RefSeq" id="XP_024882449.1">
    <property type="nucleotide sequence ID" value="XM_025026681.1"/>
</dbReference>
<dbReference type="GeneID" id="112461440"/>
<gene>
    <name evidence="4" type="primary">LOC112461440</name>
    <name evidence="3" type="synonym">LOC112454880</name>
</gene>
<feature type="region of interest" description="Disordered" evidence="1">
    <location>
        <begin position="1"/>
        <end position="103"/>
    </location>
</feature>
<feature type="compositionally biased region" description="Pro residues" evidence="1">
    <location>
        <begin position="57"/>
        <end position="84"/>
    </location>
</feature>
<evidence type="ECO:0000256" key="1">
    <source>
        <dbReference type="SAM" id="MobiDB-lite"/>
    </source>
</evidence>
<keyword evidence="2" id="KW-1185">Reference proteome</keyword>
<organism evidence="2 4">
    <name type="scientific">Temnothorax curvispinosus</name>
    <dbReference type="NCBI Taxonomy" id="300111"/>
    <lineage>
        <taxon>Eukaryota</taxon>
        <taxon>Metazoa</taxon>
        <taxon>Ecdysozoa</taxon>
        <taxon>Arthropoda</taxon>
        <taxon>Hexapoda</taxon>
        <taxon>Insecta</taxon>
        <taxon>Pterygota</taxon>
        <taxon>Neoptera</taxon>
        <taxon>Endopterygota</taxon>
        <taxon>Hymenoptera</taxon>
        <taxon>Apocrita</taxon>
        <taxon>Aculeata</taxon>
        <taxon>Formicoidea</taxon>
        <taxon>Formicidae</taxon>
        <taxon>Myrmicinae</taxon>
        <taxon>Temnothorax</taxon>
    </lineage>
</organism>
<name>A0A6J1QJ57_9HYME</name>
<evidence type="ECO:0000313" key="4">
    <source>
        <dbReference type="RefSeq" id="XP_024882449.1"/>
    </source>
</evidence>